<dbReference type="Pfam" id="PF15446">
    <property type="entry name" value="zf-PHD-like"/>
    <property type="match status" value="1"/>
</dbReference>
<evidence type="ECO:0000256" key="3">
    <source>
        <dbReference type="ARBA" id="ARBA00022741"/>
    </source>
</evidence>
<accession>A0A4S2MRR8</accession>
<dbReference type="CDD" id="cd15489">
    <property type="entry name" value="PHD_SF"/>
    <property type="match status" value="1"/>
</dbReference>
<evidence type="ECO:0000256" key="6">
    <source>
        <dbReference type="ARBA" id="ARBA00023242"/>
    </source>
</evidence>
<dbReference type="GO" id="GO:0042393">
    <property type="term" value="F:histone binding"/>
    <property type="evidence" value="ECO:0007669"/>
    <property type="project" value="TreeGrafter"/>
</dbReference>
<dbReference type="EMBL" id="ML220137">
    <property type="protein sequence ID" value="TGZ78839.1"/>
    <property type="molecule type" value="Genomic_DNA"/>
</dbReference>
<evidence type="ECO:0000259" key="8">
    <source>
        <dbReference type="PROSITE" id="PS51192"/>
    </source>
</evidence>
<dbReference type="InterPro" id="IPR041684">
    <property type="entry name" value="Znf-PHD-like"/>
</dbReference>
<evidence type="ECO:0000313" key="11">
    <source>
        <dbReference type="Proteomes" id="UP000298138"/>
    </source>
</evidence>
<feature type="region of interest" description="Disordered" evidence="7">
    <location>
        <begin position="237"/>
        <end position="313"/>
    </location>
</feature>
<keyword evidence="5" id="KW-0067">ATP-binding</keyword>
<keyword evidence="11" id="KW-1185">Reference proteome</keyword>
<feature type="region of interest" description="Disordered" evidence="7">
    <location>
        <begin position="1504"/>
        <end position="1534"/>
    </location>
</feature>
<feature type="compositionally biased region" description="Pro residues" evidence="7">
    <location>
        <begin position="1387"/>
        <end position="1407"/>
    </location>
</feature>
<dbReference type="GO" id="GO:0003682">
    <property type="term" value="F:chromatin binding"/>
    <property type="evidence" value="ECO:0007669"/>
    <property type="project" value="TreeGrafter"/>
</dbReference>
<organism evidence="10 11">
    <name type="scientific">Ascodesmis nigricans</name>
    <dbReference type="NCBI Taxonomy" id="341454"/>
    <lineage>
        <taxon>Eukaryota</taxon>
        <taxon>Fungi</taxon>
        <taxon>Dikarya</taxon>
        <taxon>Ascomycota</taxon>
        <taxon>Pezizomycotina</taxon>
        <taxon>Pezizomycetes</taxon>
        <taxon>Pezizales</taxon>
        <taxon>Ascodesmidaceae</taxon>
        <taxon>Ascodesmis</taxon>
    </lineage>
</organism>
<dbReference type="InterPro" id="IPR011011">
    <property type="entry name" value="Znf_FYVE_PHD"/>
</dbReference>
<protein>
    <recommendedName>
        <fullName evidence="12">Chromatin remodeling complex subunit</fullName>
    </recommendedName>
</protein>
<comment type="subcellular location">
    <subcellularLocation>
        <location evidence="1">Nucleus</location>
    </subcellularLocation>
</comment>
<feature type="domain" description="Helicase C-terminal" evidence="9">
    <location>
        <begin position="1020"/>
        <end position="1184"/>
    </location>
</feature>
<dbReference type="PANTHER" id="PTHR45623">
    <property type="entry name" value="CHROMODOMAIN-HELICASE-DNA-BINDING PROTEIN 3-RELATED-RELATED"/>
    <property type="match status" value="1"/>
</dbReference>
<dbReference type="OrthoDB" id="5857104at2759"/>
<gene>
    <name evidence="10" type="ORF">EX30DRAFT_397523</name>
</gene>
<feature type="compositionally biased region" description="Acidic residues" evidence="7">
    <location>
        <begin position="157"/>
        <end position="168"/>
    </location>
</feature>
<dbReference type="InterPro" id="IPR014001">
    <property type="entry name" value="Helicase_ATP-bd"/>
</dbReference>
<dbReference type="PROSITE" id="PS51192">
    <property type="entry name" value="HELICASE_ATP_BIND_1"/>
    <property type="match status" value="1"/>
</dbReference>
<dbReference type="Pfam" id="PF23614">
    <property type="entry name" value="DUF7141"/>
    <property type="match status" value="1"/>
</dbReference>
<dbReference type="CDD" id="cd18793">
    <property type="entry name" value="SF2_C_SNF"/>
    <property type="match status" value="1"/>
</dbReference>
<feature type="domain" description="Helicase ATP-binding" evidence="8">
    <location>
        <begin position="710"/>
        <end position="881"/>
    </location>
</feature>
<dbReference type="GO" id="GO:0000785">
    <property type="term" value="C:chromatin"/>
    <property type="evidence" value="ECO:0007669"/>
    <property type="project" value="TreeGrafter"/>
</dbReference>
<keyword evidence="4" id="KW-0378">Hydrolase</keyword>
<reference evidence="10 11" key="1">
    <citation type="submission" date="2019-04" db="EMBL/GenBank/DDBJ databases">
        <title>Comparative genomics and transcriptomics to analyze fruiting body development in filamentous ascomycetes.</title>
        <authorList>
            <consortium name="DOE Joint Genome Institute"/>
            <person name="Lutkenhaus R."/>
            <person name="Traeger S."/>
            <person name="Breuer J."/>
            <person name="Kuo A."/>
            <person name="Lipzen A."/>
            <person name="Pangilinan J."/>
            <person name="Dilworth D."/>
            <person name="Sandor L."/>
            <person name="Poggeler S."/>
            <person name="Barry K."/>
            <person name="Grigoriev I.V."/>
            <person name="Nowrousian M."/>
        </authorList>
    </citation>
    <scope>NUCLEOTIDE SEQUENCE [LARGE SCALE GENOMIC DNA]</scope>
    <source>
        <strain evidence="10 11">CBS 389.68</strain>
    </source>
</reference>
<evidence type="ECO:0008006" key="12">
    <source>
        <dbReference type="Google" id="ProtNLM"/>
    </source>
</evidence>
<dbReference type="Gene3D" id="3.40.50.300">
    <property type="entry name" value="P-loop containing nucleotide triphosphate hydrolases"/>
    <property type="match status" value="1"/>
</dbReference>
<proteinExistence type="predicted"/>
<dbReference type="SUPFAM" id="SSF57903">
    <property type="entry name" value="FYVE/PHD zinc finger"/>
    <property type="match status" value="1"/>
</dbReference>
<dbReference type="PANTHER" id="PTHR45623:SF17">
    <property type="entry name" value="CHROMODOMAIN-HELICASE-DNA-BINDING PROTEIN 3-RELATED"/>
    <property type="match status" value="1"/>
</dbReference>
<dbReference type="GO" id="GO:0005524">
    <property type="term" value="F:ATP binding"/>
    <property type="evidence" value="ECO:0007669"/>
    <property type="project" value="UniProtKB-KW"/>
</dbReference>
<dbReference type="Gene3D" id="3.30.40.10">
    <property type="entry name" value="Zinc/RING finger domain, C3HC4 (zinc finger)"/>
    <property type="match status" value="1"/>
</dbReference>
<feature type="compositionally biased region" description="Basic residues" evidence="7">
    <location>
        <begin position="274"/>
        <end position="287"/>
    </location>
</feature>
<dbReference type="GO" id="GO:0140658">
    <property type="term" value="F:ATP-dependent chromatin remodeler activity"/>
    <property type="evidence" value="ECO:0007669"/>
    <property type="project" value="TreeGrafter"/>
</dbReference>
<feature type="compositionally biased region" description="Basic and acidic residues" evidence="7">
    <location>
        <begin position="1512"/>
        <end position="1528"/>
    </location>
</feature>
<dbReference type="STRING" id="341454.A0A4S2MRR8"/>
<evidence type="ECO:0000256" key="7">
    <source>
        <dbReference type="SAM" id="MobiDB-lite"/>
    </source>
</evidence>
<evidence type="ECO:0000313" key="10">
    <source>
        <dbReference type="EMBL" id="TGZ78839.1"/>
    </source>
</evidence>
<evidence type="ECO:0000256" key="4">
    <source>
        <dbReference type="ARBA" id="ARBA00022801"/>
    </source>
</evidence>
<dbReference type="InterPro" id="IPR056616">
    <property type="entry name" value="Chromo_MIT1"/>
</dbReference>
<dbReference type="SMART" id="SM00487">
    <property type="entry name" value="DEXDc"/>
    <property type="match status" value="1"/>
</dbReference>
<feature type="region of interest" description="Disordered" evidence="7">
    <location>
        <begin position="1"/>
        <end position="53"/>
    </location>
</feature>
<dbReference type="InterPro" id="IPR000330">
    <property type="entry name" value="SNF2_N"/>
</dbReference>
<dbReference type="InterPro" id="IPR049730">
    <property type="entry name" value="SNF2/RAD54-like_C"/>
</dbReference>
<dbReference type="Pfam" id="PF23615">
    <property type="entry name" value="Chromo_MIT1"/>
    <property type="match status" value="1"/>
</dbReference>
<dbReference type="SUPFAM" id="SSF54160">
    <property type="entry name" value="Chromo domain-like"/>
    <property type="match status" value="1"/>
</dbReference>
<dbReference type="InterPro" id="IPR001650">
    <property type="entry name" value="Helicase_C-like"/>
</dbReference>
<feature type="compositionally biased region" description="Basic residues" evidence="7">
    <location>
        <begin position="248"/>
        <end position="262"/>
    </location>
</feature>
<evidence type="ECO:0000259" key="9">
    <source>
        <dbReference type="PROSITE" id="PS51194"/>
    </source>
</evidence>
<feature type="region of interest" description="Disordered" evidence="7">
    <location>
        <begin position="143"/>
        <end position="221"/>
    </location>
</feature>
<dbReference type="Gene3D" id="3.40.50.10810">
    <property type="entry name" value="Tandem AAA-ATPase domain"/>
    <property type="match status" value="1"/>
</dbReference>
<evidence type="ECO:0000256" key="1">
    <source>
        <dbReference type="ARBA" id="ARBA00004123"/>
    </source>
</evidence>
<keyword evidence="6" id="KW-0539">Nucleus</keyword>
<dbReference type="InterPro" id="IPR038718">
    <property type="entry name" value="SNF2-like_sf"/>
</dbReference>
<dbReference type="InterPro" id="IPR055565">
    <property type="entry name" value="DUF7141"/>
</dbReference>
<keyword evidence="3" id="KW-0547">Nucleotide-binding</keyword>
<name>A0A4S2MRR8_9PEZI</name>
<feature type="region of interest" description="Disordered" evidence="7">
    <location>
        <begin position="1305"/>
        <end position="1350"/>
    </location>
</feature>
<dbReference type="InterPro" id="IPR016197">
    <property type="entry name" value="Chromo-like_dom_sf"/>
</dbReference>
<dbReference type="SMART" id="SM00490">
    <property type="entry name" value="HELICc"/>
    <property type="match status" value="1"/>
</dbReference>
<feature type="region of interest" description="Disordered" evidence="7">
    <location>
        <begin position="1366"/>
        <end position="1429"/>
    </location>
</feature>
<dbReference type="InParanoid" id="A0A4S2MRR8"/>
<sequence>MSAYPGDPFDEDEVMEDVPPPEPDNSDGEDYQQDADVPEQMDIDSEHDDDNVNDEPLVPINYIDEFPRPKAVLEVSVPTLEELGTEQDEYLVPAKTHMLLVTRVMKELRKNGSLCYKVQLADGSVTELSFVALLNAQNGSRALTRYTQGPGAGSGPEEIEEDLDEDEDTSVRRSLSINTDRATRQRTLESLRQLKLRQTEDDEDDKQPIRRSTRSRGPIKQITMLAYGDGFDSDDDLVVSDLNPPQKTRNRRATLNIRRRHHETSEDEASSHDKGKRRSGRTKRQKQRYTDVDPNLEEEIFRSDTTAPKPKPRITHSEEVFPLLDSSNEFVRAHNDICDACGIQGPSHDRGNLLYCQGCSMCYHKTCIGHRSGREHLVTKISPVNFVLQCRRCIGRAKTRDASLPSLNRCTGCGSTGRSCAPFKSLRKPNTANRGERELTPDTEVPEHLLYAQKNVLFRCTGCYRAWHYNHLPDRHTKVTGDTNLWKTRMLQYTTDFKCTLCTSSPLKISHIVAWRPADPHARKHPVLFEDFTEDNREYLVKFENQSYFKVVWVPGGWVTGRAPKIRTAFVRKNMPAKFTTEEAVNEEWLRIEICLDVKYTSYIPLGKDVDVDLRRISEVSQAYVKYRGLGYEDAVWEEPPTREEKERHGFWEKAYANYIHGFYVRPPKNVAKRVEKAKAADFEELKEQPEYIRGGTLMPYQIEGFNWLYYRWWKSQNVVLADEMGLGKTIQIISFLAVLHEEQQVWPFLIVVPHSTAPNWKREFETWAPGLKVVSYSGLEVSRKLIKKYEMINSDTGELKCHVVIVSYSQPTNAEDARFLRRFPWEVMVVDEGQRLKNDSSIMYKELEKFNIRHKILLTGTPLQNNIRELFNLLQFLDPKSVSAQDLEEEYMELDSEKVNELHNMLRPFFLRRTKAEVLTHIIPPMSEIIVPVTMSTLQRKLYKSILSKDPALIKSILYRGDASANAQKKERAKLNNLLMQLRKCVCHPFLYNQSIEEQLPDRDLVHQNLVDASSKLTLLSLLLPKLQSQGHRVLIFSQFLGMLDIIEDFLDHLSFSYRRLDGSTSTLEKQKHIDAFNSPGSTIFAFLLSTRAGGVGINLATADTVIILDPDFNPHQDIQALSRAHRIGQKNKVLCMRLVTRDTVEQKILDIGKKKRTMDHLIVERMAANTDDDEDIDVESILRHGVESLFEDNVEERNIVYDDASVEKLLNRENIENTITRNDGPTQAEASSFSFARVWQNETGTLVIDNPDEETEAPVAPPVGFWEKVLQQREEEARLEALAKEAEMAKGRKRKVINYAAFDGPERGAGGTNESGGDSDTDFREEGGESEDESVAGAGEDFGEDVRGLANTDNKHAAMRGLLGPNHQQHQSSSSMMAPVAPISHPQPPQPPHSSTTKPPPPPLPSTIDPLFPRPTLPTPTSHPSHPLCRACRHHHAPSLCPLRTAVELCPLCNLAHYGEARACPHLKSETQVTKLLEALGRSGEDVKLVEMAKRYLENRRRTIQRNKRERLEKEKREGERREGKGKGKGRV</sequence>
<dbReference type="InterPro" id="IPR013083">
    <property type="entry name" value="Znf_RING/FYVE/PHD"/>
</dbReference>
<dbReference type="Pfam" id="PF00176">
    <property type="entry name" value="SNF2-rel_dom"/>
    <property type="match status" value="1"/>
</dbReference>
<evidence type="ECO:0000256" key="5">
    <source>
        <dbReference type="ARBA" id="ARBA00022840"/>
    </source>
</evidence>
<dbReference type="Pfam" id="PF18585">
    <property type="entry name" value="zf-CCCH_6"/>
    <property type="match status" value="1"/>
</dbReference>
<evidence type="ECO:0000256" key="2">
    <source>
        <dbReference type="ARBA" id="ARBA00011353"/>
    </source>
</evidence>
<feature type="compositionally biased region" description="Acidic residues" evidence="7">
    <location>
        <begin position="24"/>
        <end position="53"/>
    </location>
</feature>
<dbReference type="GO" id="GO:0016887">
    <property type="term" value="F:ATP hydrolysis activity"/>
    <property type="evidence" value="ECO:0007669"/>
    <property type="project" value="TreeGrafter"/>
</dbReference>
<dbReference type="Proteomes" id="UP000298138">
    <property type="component" value="Unassembled WGS sequence"/>
</dbReference>
<comment type="subunit">
    <text evidence="2">Component of the NuA4 histone acetyltransferase complex.</text>
</comment>
<dbReference type="SUPFAM" id="SSF52540">
    <property type="entry name" value="P-loop containing nucleoside triphosphate hydrolases"/>
    <property type="match status" value="2"/>
</dbReference>
<dbReference type="PROSITE" id="PS51194">
    <property type="entry name" value="HELICASE_CTER"/>
    <property type="match status" value="1"/>
</dbReference>
<dbReference type="InterPro" id="IPR040934">
    <property type="entry name" value="Znf-CCCH_6"/>
</dbReference>
<dbReference type="GO" id="GO:0005634">
    <property type="term" value="C:nucleus"/>
    <property type="evidence" value="ECO:0007669"/>
    <property type="project" value="UniProtKB-SubCell"/>
</dbReference>
<dbReference type="GO" id="GO:0003677">
    <property type="term" value="F:DNA binding"/>
    <property type="evidence" value="ECO:0007669"/>
    <property type="project" value="TreeGrafter"/>
</dbReference>
<dbReference type="Pfam" id="PF00271">
    <property type="entry name" value="Helicase_C"/>
    <property type="match status" value="1"/>
</dbReference>
<dbReference type="InterPro" id="IPR027417">
    <property type="entry name" value="P-loop_NTPase"/>
</dbReference>